<dbReference type="PANTHER" id="PTHR28154:SF1">
    <property type="entry name" value="CELL WALL SYNTHESIS PROTEIN KNH1-RELATED"/>
    <property type="match status" value="1"/>
</dbReference>
<accession>A0A9Q9DPD5</accession>
<dbReference type="OrthoDB" id="2432613at2759"/>
<reference evidence="5" key="1">
    <citation type="submission" date="2021-12" db="EMBL/GenBank/DDBJ databases">
        <title>Curvularia clavata genome.</title>
        <authorList>
            <person name="Cao Y."/>
        </authorList>
    </citation>
    <scope>NUCLEOTIDE SEQUENCE</scope>
    <source>
        <strain evidence="5">Yc1106</strain>
    </source>
</reference>
<dbReference type="GO" id="GO:0005576">
    <property type="term" value="C:extracellular region"/>
    <property type="evidence" value="ECO:0007669"/>
    <property type="project" value="TreeGrafter"/>
</dbReference>
<dbReference type="GO" id="GO:0006078">
    <property type="term" value="P:(1-&gt;6)-beta-D-glucan biosynthetic process"/>
    <property type="evidence" value="ECO:0007669"/>
    <property type="project" value="InterPro"/>
</dbReference>
<evidence type="ECO:0000313" key="5">
    <source>
        <dbReference type="EMBL" id="USP73539.1"/>
    </source>
</evidence>
<organism evidence="5 6">
    <name type="scientific">Curvularia clavata</name>
    <dbReference type="NCBI Taxonomy" id="95742"/>
    <lineage>
        <taxon>Eukaryota</taxon>
        <taxon>Fungi</taxon>
        <taxon>Dikarya</taxon>
        <taxon>Ascomycota</taxon>
        <taxon>Pezizomycotina</taxon>
        <taxon>Dothideomycetes</taxon>
        <taxon>Pleosporomycetidae</taxon>
        <taxon>Pleosporales</taxon>
        <taxon>Pleosporineae</taxon>
        <taxon>Pleosporaceae</taxon>
        <taxon>Curvularia</taxon>
    </lineage>
</organism>
<gene>
    <name evidence="5" type="ORF">yc1106_00813</name>
</gene>
<dbReference type="GO" id="GO:0042546">
    <property type="term" value="P:cell wall biogenesis"/>
    <property type="evidence" value="ECO:0007669"/>
    <property type="project" value="InterPro"/>
</dbReference>
<protein>
    <submittedName>
        <fullName evidence="5">Uncharacterized protein</fullName>
    </submittedName>
</protein>
<dbReference type="InterPro" id="IPR008659">
    <property type="entry name" value="Kre9/Knh1_C"/>
</dbReference>
<evidence type="ECO:0000313" key="6">
    <source>
        <dbReference type="Proteomes" id="UP001056012"/>
    </source>
</evidence>
<evidence type="ECO:0000256" key="1">
    <source>
        <dbReference type="ARBA" id="ARBA00022729"/>
    </source>
</evidence>
<dbReference type="InterPro" id="IPR045328">
    <property type="entry name" value="Kre9/Knh1"/>
</dbReference>
<feature type="signal peptide" evidence="2">
    <location>
        <begin position="1"/>
        <end position="20"/>
    </location>
</feature>
<evidence type="ECO:0000259" key="4">
    <source>
        <dbReference type="Pfam" id="PF10342"/>
    </source>
</evidence>
<dbReference type="EMBL" id="CP089274">
    <property type="protein sequence ID" value="USP73539.1"/>
    <property type="molecule type" value="Genomic_DNA"/>
</dbReference>
<feature type="chain" id="PRO_5040309890" evidence="2">
    <location>
        <begin position="21"/>
        <end position="270"/>
    </location>
</feature>
<dbReference type="InterPro" id="IPR018466">
    <property type="entry name" value="Kre9/Knh1-like_N"/>
</dbReference>
<dbReference type="GO" id="GO:0031505">
    <property type="term" value="P:fungal-type cell wall organization"/>
    <property type="evidence" value="ECO:0007669"/>
    <property type="project" value="TreeGrafter"/>
</dbReference>
<name>A0A9Q9DPD5_CURCL</name>
<dbReference type="Pfam" id="PF05390">
    <property type="entry name" value="Kre9_KNH1_C"/>
    <property type="match status" value="1"/>
</dbReference>
<proteinExistence type="predicted"/>
<dbReference type="PANTHER" id="PTHR28154">
    <property type="entry name" value="CELL WALL SYNTHESIS PROTEIN KNH1-RELATED"/>
    <property type="match status" value="1"/>
</dbReference>
<evidence type="ECO:0000256" key="2">
    <source>
        <dbReference type="SAM" id="SignalP"/>
    </source>
</evidence>
<feature type="domain" description="Yeast cell wall synthesis Kre9/Knh1 C-terminal" evidence="3">
    <location>
        <begin position="180"/>
        <end position="259"/>
    </location>
</feature>
<dbReference type="Proteomes" id="UP001056012">
    <property type="component" value="Chromosome 1"/>
</dbReference>
<evidence type="ECO:0000259" key="3">
    <source>
        <dbReference type="Pfam" id="PF05390"/>
    </source>
</evidence>
<keyword evidence="1 2" id="KW-0732">Signal</keyword>
<sequence>MMRIVLPFAVVAALSPLVQAGIEFTAPAPGAKLTAGSAISVQWKETASGPKLADLKSYQLQLIVGGNKGEEQFVATTINPSGLFSAGNIASGRIEAGVSEDLKDANAYFVKMIATPAKGAGQYVVYSDRFAYSGMTGKNILNPTVKKAATAVTGTAGPASEDNIADADADPAAGTDAGAAQYDVEYTMQTGLTRYAPMQPVPGTKVTATNTKPLFPTSNVPVAKTRLPIPKQLTTLTASQTFSTKMVENTVATAPHATDDMAKFLRRWQD</sequence>
<dbReference type="AlphaFoldDB" id="A0A9Q9DPD5"/>
<dbReference type="Pfam" id="PF10342">
    <property type="entry name" value="Kre9_KNH"/>
    <property type="match status" value="1"/>
</dbReference>
<keyword evidence="6" id="KW-1185">Reference proteome</keyword>
<dbReference type="VEuPathDB" id="FungiDB:yc1106_00813"/>
<feature type="domain" description="Yeast cell wall synthesis Kre9/Knh1-like N-terminal" evidence="4">
    <location>
        <begin position="27"/>
        <end position="130"/>
    </location>
</feature>